<evidence type="ECO:0000313" key="2">
    <source>
        <dbReference type="EMBL" id="KAJ3452292.1"/>
    </source>
</evidence>
<proteinExistence type="predicted"/>
<name>A0AAV8ADS1_9EUKA</name>
<gene>
    <name evidence="2" type="ORF">M0812_04057</name>
</gene>
<sequence length="312" mass="37857">MHTWISRPQQTRSTNTYHVRRPYNERIWQQNINLQKLWNNYPQKGSADSMGYFRPRKWQFHNQNKGTNVPFSPTFPQKGSVGPNFFREPDNWQIRSQNGRRRYFGKNFTQMGSVKPTHYTRAYNGQFHYQNNGKRKFGKKFSRWRSVDADSYNRPHSWYSKRNHRNTRSRYQVKEWTYPGTYYSTNKWRNSYQAAGNYNPRYRRQRYHTPTQNTSKKKKNQNKEIILEIIRGFKKRHFGLKHLFREKSPPQEEEEESNKNNNNPLRENEAITETPLKKKKIKKSHSLHLIHNISEKYKQSDDSNETTTKKKI</sequence>
<feature type="region of interest" description="Disordered" evidence="1">
    <location>
        <begin position="245"/>
        <end position="312"/>
    </location>
</feature>
<comment type="caution">
    <text evidence="2">The sequence shown here is derived from an EMBL/GenBank/DDBJ whole genome shotgun (WGS) entry which is preliminary data.</text>
</comment>
<protein>
    <submittedName>
        <fullName evidence="2">Uncharacterized protein</fullName>
    </submittedName>
</protein>
<organism evidence="2 3">
    <name type="scientific">Anaeramoeba flamelloides</name>
    <dbReference type="NCBI Taxonomy" id="1746091"/>
    <lineage>
        <taxon>Eukaryota</taxon>
        <taxon>Metamonada</taxon>
        <taxon>Anaeramoebidae</taxon>
        <taxon>Anaeramoeba</taxon>
    </lineage>
</organism>
<evidence type="ECO:0000256" key="1">
    <source>
        <dbReference type="SAM" id="MobiDB-lite"/>
    </source>
</evidence>
<feature type="region of interest" description="Disordered" evidence="1">
    <location>
        <begin position="197"/>
        <end position="223"/>
    </location>
</feature>
<feature type="compositionally biased region" description="Basic residues" evidence="1">
    <location>
        <begin position="277"/>
        <end position="288"/>
    </location>
</feature>
<dbReference type="Proteomes" id="UP001146793">
    <property type="component" value="Unassembled WGS sequence"/>
</dbReference>
<accession>A0AAV8ADS1</accession>
<dbReference type="AlphaFoldDB" id="A0AAV8ADS1"/>
<reference evidence="2" key="1">
    <citation type="submission" date="2022-08" db="EMBL/GenBank/DDBJ databases">
        <title>Novel sulphate-reducing endosymbionts in the free-living metamonad Anaeramoeba.</title>
        <authorList>
            <person name="Jerlstrom-Hultqvist J."/>
            <person name="Cepicka I."/>
            <person name="Gallot-Lavallee L."/>
            <person name="Salas-Leiva D."/>
            <person name="Curtis B.A."/>
            <person name="Zahonova K."/>
            <person name="Pipaliya S."/>
            <person name="Dacks J."/>
            <person name="Roger A.J."/>
        </authorList>
    </citation>
    <scope>NUCLEOTIDE SEQUENCE</scope>
    <source>
        <strain evidence="2">Busselton2</strain>
    </source>
</reference>
<evidence type="ECO:0000313" key="3">
    <source>
        <dbReference type="Proteomes" id="UP001146793"/>
    </source>
</evidence>
<dbReference type="EMBL" id="JANTQA010000008">
    <property type="protein sequence ID" value="KAJ3452292.1"/>
    <property type="molecule type" value="Genomic_DNA"/>
</dbReference>